<proteinExistence type="predicted"/>
<dbReference type="GeneID" id="9625453"/>
<dbReference type="KEGG" id="vcn:VOLCADRAFT_86017"/>
<keyword evidence="3" id="KW-1185">Reference proteome</keyword>
<gene>
    <name evidence="2" type="ORF">VOLCADRAFT_86017</name>
</gene>
<accession>D8THL9</accession>
<protein>
    <submittedName>
        <fullName evidence="2">Uncharacterized protein</fullName>
    </submittedName>
</protein>
<dbReference type="RefSeq" id="XP_002945740.1">
    <property type="nucleotide sequence ID" value="XM_002945694.1"/>
</dbReference>
<dbReference type="Proteomes" id="UP000001058">
    <property type="component" value="Unassembled WGS sequence"/>
</dbReference>
<organism evidence="3">
    <name type="scientific">Volvox carteri f. nagariensis</name>
    <dbReference type="NCBI Taxonomy" id="3068"/>
    <lineage>
        <taxon>Eukaryota</taxon>
        <taxon>Viridiplantae</taxon>
        <taxon>Chlorophyta</taxon>
        <taxon>core chlorophytes</taxon>
        <taxon>Chlorophyceae</taxon>
        <taxon>CS clade</taxon>
        <taxon>Chlamydomonadales</taxon>
        <taxon>Volvocaceae</taxon>
        <taxon>Volvox</taxon>
    </lineage>
</organism>
<name>D8THL9_VOLCA</name>
<evidence type="ECO:0000313" key="3">
    <source>
        <dbReference type="Proteomes" id="UP000001058"/>
    </source>
</evidence>
<dbReference type="AlphaFoldDB" id="D8THL9"/>
<reference evidence="2 3" key="1">
    <citation type="journal article" date="2010" name="Science">
        <title>Genomic analysis of organismal complexity in the multicellular green alga Volvox carteri.</title>
        <authorList>
            <person name="Prochnik S.E."/>
            <person name="Umen J."/>
            <person name="Nedelcu A.M."/>
            <person name="Hallmann A."/>
            <person name="Miller S.M."/>
            <person name="Nishii I."/>
            <person name="Ferris P."/>
            <person name="Kuo A."/>
            <person name="Mitros T."/>
            <person name="Fritz-Laylin L.K."/>
            <person name="Hellsten U."/>
            <person name="Chapman J."/>
            <person name="Simakov O."/>
            <person name="Rensing S.A."/>
            <person name="Terry A."/>
            <person name="Pangilinan J."/>
            <person name="Kapitonov V."/>
            <person name="Jurka J."/>
            <person name="Salamov A."/>
            <person name="Shapiro H."/>
            <person name="Schmutz J."/>
            <person name="Grimwood J."/>
            <person name="Lindquist E."/>
            <person name="Lucas S."/>
            <person name="Grigoriev I.V."/>
            <person name="Schmitt R."/>
            <person name="Kirk D."/>
            <person name="Rokhsar D.S."/>
        </authorList>
    </citation>
    <scope>NUCLEOTIDE SEQUENCE [LARGE SCALE GENOMIC DNA]</scope>
    <source>
        <strain evidence="3">f. Nagariensis / Eve</strain>
    </source>
</reference>
<dbReference type="EMBL" id="GL378323">
    <property type="protein sequence ID" value="EFJ52735.1"/>
    <property type="molecule type" value="Genomic_DNA"/>
</dbReference>
<sequence length="697" mass="72306">MLRTTSHQPDLHAKGFSRTARSPRDNFAKARVEKWIDSGMSLWTTLKATTGDETDFASMFHTLLHYKIVLGAAPSAVNANCPATPTNSPAIAAAAARNAVTTASTAAIANGGGGGLKAMVLCPLAFAALLLVLAASYYVKAIIGSAVELARDVLLQAAPRRQQRARHEGRENPWRAVSTVRRFVQVSAASTASTAEAVTWYPARMHSHGRYADRQCCGRLHPRRPPRPYPPHYQEMAALSLLPQRPLPPPSPPLRSSAAADHDTEFPAAMQEHLLQLSPPPSPSASSPSEQSARFTMRQRLMLLPPLASSSDIGALSHGEEVALVPISASSPASSASVSILQRPHRQVAAAVAALPPALRLTLKQHDHQIFDGNAGGCSRRRRGAHRRCRRGVATEPAAVAVNNPTAVVAAGAASKHQLDNRTNEHGLTRPTAAAIAARTRVRPGLGGGALCFTTSGNGRTGSRSAGAEAAYECCRTGPGFESESGSGPGSAPWCWIRTLCTAIACTWPGFNPGVGGKWLAADVDAKAAGSGTSNVIATARPGCRGYCRDVVAAAVGASVADAGSGHACSPRGDARLDRTDGTAAFCGRVDRSGSCACCPAASHAGHGGGIAASATGPAVAIANQGIFYPPSGYVAVYVSHSCNCRRTKPAVHSQGGSDSGVAGDGGDRSFDGSSCRFRDNSSGSGSFGQIWCYCRG</sequence>
<evidence type="ECO:0000313" key="2">
    <source>
        <dbReference type="EMBL" id="EFJ52735.1"/>
    </source>
</evidence>
<feature type="region of interest" description="Disordered" evidence="1">
    <location>
        <begin position="1"/>
        <end position="23"/>
    </location>
</feature>
<evidence type="ECO:0000256" key="1">
    <source>
        <dbReference type="SAM" id="MobiDB-lite"/>
    </source>
</evidence>
<dbReference type="InParanoid" id="D8THL9"/>